<dbReference type="Gene3D" id="2.40.70.10">
    <property type="entry name" value="Acid Proteases"/>
    <property type="match status" value="1"/>
</dbReference>
<accession>A0A9Q3CLN0</accession>
<dbReference type="OrthoDB" id="2517400at2759"/>
<dbReference type="AlphaFoldDB" id="A0A9Q3CLN0"/>
<gene>
    <name evidence="1" type="ORF">O181_025030</name>
</gene>
<evidence type="ECO:0000313" key="1">
    <source>
        <dbReference type="EMBL" id="MBW0485315.1"/>
    </source>
</evidence>
<reference evidence="1" key="1">
    <citation type="submission" date="2021-03" db="EMBL/GenBank/DDBJ databases">
        <title>Draft genome sequence of rust myrtle Austropuccinia psidii MF-1, a brazilian biotype.</title>
        <authorList>
            <person name="Quecine M.C."/>
            <person name="Pachon D.M.R."/>
            <person name="Bonatelli M.L."/>
            <person name="Correr F.H."/>
            <person name="Franceschini L.M."/>
            <person name="Leite T.F."/>
            <person name="Margarido G.R.A."/>
            <person name="Almeida C.A."/>
            <person name="Ferrarezi J.A."/>
            <person name="Labate C.A."/>
        </authorList>
    </citation>
    <scope>NUCLEOTIDE SEQUENCE</scope>
    <source>
        <strain evidence="1">MF-1</strain>
    </source>
</reference>
<sequence length="246" mass="27319">MVELPSFSSIGWDFLVIDTPKQEDLILGFDSLNHFNPYIDWKQGLMTFNTDNKEYHDPSSSFSNDFSSAKSPGQMSRQSPAIDFTLHCGQYKILLQSGLGNYTSWCKAAHAYTPAPPSRCDSDNAPPSPPSPLLTHPHPCRLQYSRSCSALNPCYASSSPLLLHLCPHQSLRFCTPATYNPYTPAAPSRYTSYATLNPPYPLLRLPSLFLRSALSTCLQRHPSISAPPILTLLHPCHSCTALKIYL</sequence>
<dbReference type="InterPro" id="IPR021109">
    <property type="entry name" value="Peptidase_aspartic_dom_sf"/>
</dbReference>
<protein>
    <submittedName>
        <fullName evidence="1">Uncharacterized protein</fullName>
    </submittedName>
</protein>
<dbReference type="Proteomes" id="UP000765509">
    <property type="component" value="Unassembled WGS sequence"/>
</dbReference>
<organism evidence="1 2">
    <name type="scientific">Austropuccinia psidii MF-1</name>
    <dbReference type="NCBI Taxonomy" id="1389203"/>
    <lineage>
        <taxon>Eukaryota</taxon>
        <taxon>Fungi</taxon>
        <taxon>Dikarya</taxon>
        <taxon>Basidiomycota</taxon>
        <taxon>Pucciniomycotina</taxon>
        <taxon>Pucciniomycetes</taxon>
        <taxon>Pucciniales</taxon>
        <taxon>Sphaerophragmiaceae</taxon>
        <taxon>Austropuccinia</taxon>
    </lineage>
</organism>
<dbReference type="EMBL" id="AVOT02008106">
    <property type="protein sequence ID" value="MBW0485315.1"/>
    <property type="molecule type" value="Genomic_DNA"/>
</dbReference>
<evidence type="ECO:0000313" key="2">
    <source>
        <dbReference type="Proteomes" id="UP000765509"/>
    </source>
</evidence>
<proteinExistence type="predicted"/>
<comment type="caution">
    <text evidence="1">The sequence shown here is derived from an EMBL/GenBank/DDBJ whole genome shotgun (WGS) entry which is preliminary data.</text>
</comment>
<name>A0A9Q3CLN0_9BASI</name>
<keyword evidence="2" id="KW-1185">Reference proteome</keyword>